<dbReference type="SUPFAM" id="SSF46894">
    <property type="entry name" value="C-terminal effector domain of the bipartite response regulators"/>
    <property type="match status" value="1"/>
</dbReference>
<dbReference type="GO" id="GO:0000160">
    <property type="term" value="P:phosphorelay signal transduction system"/>
    <property type="evidence" value="ECO:0007669"/>
    <property type="project" value="UniProtKB-KW"/>
</dbReference>
<evidence type="ECO:0000256" key="5">
    <source>
        <dbReference type="ARBA" id="ARBA00023163"/>
    </source>
</evidence>
<dbReference type="InterPro" id="IPR051677">
    <property type="entry name" value="AfsR-DnrI-RedD_regulator"/>
</dbReference>
<evidence type="ECO:0000256" key="2">
    <source>
        <dbReference type="ARBA" id="ARBA00023012"/>
    </source>
</evidence>
<dbReference type="GO" id="GO:0006355">
    <property type="term" value="P:regulation of DNA-templated transcription"/>
    <property type="evidence" value="ECO:0007669"/>
    <property type="project" value="InterPro"/>
</dbReference>
<dbReference type="Gene3D" id="1.25.40.10">
    <property type="entry name" value="Tetratricopeptide repeat domain"/>
    <property type="match status" value="1"/>
</dbReference>
<dbReference type="CDD" id="cd15831">
    <property type="entry name" value="BTAD"/>
    <property type="match status" value="1"/>
</dbReference>
<dbReference type="PROSITE" id="PS51755">
    <property type="entry name" value="OMPR_PHOB"/>
    <property type="match status" value="1"/>
</dbReference>
<evidence type="ECO:0000256" key="6">
    <source>
        <dbReference type="PROSITE-ProRule" id="PRU01091"/>
    </source>
</evidence>
<name>A0A0P4RA20_9ACTN</name>
<evidence type="ECO:0000256" key="4">
    <source>
        <dbReference type="ARBA" id="ARBA00023125"/>
    </source>
</evidence>
<evidence type="ECO:0000256" key="1">
    <source>
        <dbReference type="ARBA" id="ARBA00005820"/>
    </source>
</evidence>
<dbReference type="PANTHER" id="PTHR35807:SF1">
    <property type="entry name" value="TRANSCRIPTIONAL REGULATOR REDD"/>
    <property type="match status" value="1"/>
</dbReference>
<reference evidence="9" key="1">
    <citation type="submission" date="2014-09" db="EMBL/GenBank/DDBJ databases">
        <title>Whole genome shotgun sequence of Streptomyces sp. NBRC 110027.</title>
        <authorList>
            <person name="Komaki H."/>
            <person name="Ichikawa N."/>
            <person name="Katano-Makiyama Y."/>
            <person name="Hosoyama A."/>
            <person name="Hashimoto M."/>
            <person name="Uohara A."/>
            <person name="Kitahashi Y."/>
            <person name="Ohji S."/>
            <person name="Kimura A."/>
            <person name="Yamazoe A."/>
            <person name="Igarashi Y."/>
            <person name="Fujita N."/>
        </authorList>
    </citation>
    <scope>NUCLEOTIDE SEQUENCE [LARGE SCALE GENOMIC DNA]</scope>
    <source>
        <strain evidence="9">NBRC 110027</strain>
    </source>
</reference>
<proteinExistence type="inferred from homology"/>
<dbReference type="OrthoDB" id="4336084at2"/>
<dbReference type="AlphaFoldDB" id="A0A0P4RA20"/>
<dbReference type="SMART" id="SM00862">
    <property type="entry name" value="Trans_reg_C"/>
    <property type="match status" value="1"/>
</dbReference>
<keyword evidence="3" id="KW-0805">Transcription regulation</keyword>
<dbReference type="Gene3D" id="1.10.10.10">
    <property type="entry name" value="Winged helix-like DNA-binding domain superfamily/Winged helix DNA-binding domain"/>
    <property type="match status" value="1"/>
</dbReference>
<comment type="similarity">
    <text evidence="1">Belongs to the AfsR/DnrI/RedD regulatory family.</text>
</comment>
<dbReference type="PANTHER" id="PTHR35807">
    <property type="entry name" value="TRANSCRIPTIONAL REGULATOR REDD-RELATED"/>
    <property type="match status" value="1"/>
</dbReference>
<dbReference type="Pfam" id="PF00486">
    <property type="entry name" value="Trans_reg_C"/>
    <property type="match status" value="1"/>
</dbReference>
<dbReference type="Pfam" id="PF03704">
    <property type="entry name" value="BTAD"/>
    <property type="match status" value="1"/>
</dbReference>
<evidence type="ECO:0000313" key="8">
    <source>
        <dbReference type="EMBL" id="GAO10332.1"/>
    </source>
</evidence>
<evidence type="ECO:0000259" key="7">
    <source>
        <dbReference type="PROSITE" id="PS51755"/>
    </source>
</evidence>
<keyword evidence="4 6" id="KW-0238">DNA-binding</keyword>
<dbReference type="GO" id="GO:0003677">
    <property type="term" value="F:DNA binding"/>
    <property type="evidence" value="ECO:0007669"/>
    <property type="project" value="UniProtKB-UniRule"/>
</dbReference>
<keyword evidence="9" id="KW-1185">Reference proteome</keyword>
<dbReference type="InterPro" id="IPR011990">
    <property type="entry name" value="TPR-like_helical_dom_sf"/>
</dbReference>
<dbReference type="InterPro" id="IPR016032">
    <property type="entry name" value="Sig_transdc_resp-reg_C-effctor"/>
</dbReference>
<dbReference type="Proteomes" id="UP000048965">
    <property type="component" value="Unassembled WGS sequence"/>
</dbReference>
<sequence>MEFKALGPIEVVNDRLVYTPSAPKVKQVLALLVMRTNQIVRLESIIDELWGDHAPRTAVTTAQTYIYQLRKDFVVELGEELGERFIVTTPPGYVLSVPEDSLDIRVFEQLADRAHACTAVGDAEGTARWAKAALQVWRGAPLADVPCGRVLQDYVSNLEEKRVSTQELYVRAAMNLERYRDLITDLRSLVMEYPFNEWLHAQLVLALNKAGRRVDALHAYQKVRTLLRDELGLDPSHDLQHAQQEVLRSSP</sequence>
<dbReference type="SUPFAM" id="SSF48452">
    <property type="entry name" value="TPR-like"/>
    <property type="match status" value="1"/>
</dbReference>
<reference evidence="8 9" key="2">
    <citation type="journal article" date="2015" name="Stand. Genomic Sci.">
        <title>Draft genome sequence of marine-derived Streptomyces sp. TP-A0598, a producer of anti-MRSA antibiotic lydicamycins.</title>
        <authorList>
            <person name="Komaki H."/>
            <person name="Ichikawa N."/>
            <person name="Hosoyama A."/>
            <person name="Fujita N."/>
            <person name="Igarashi Y."/>
        </authorList>
    </citation>
    <scope>NUCLEOTIDE SEQUENCE [LARGE SCALE GENOMIC DNA]</scope>
    <source>
        <strain evidence="8 9">NBRC 110027</strain>
    </source>
</reference>
<dbReference type="RefSeq" id="WP_042157783.1">
    <property type="nucleotide sequence ID" value="NZ_BBNO01000007.1"/>
</dbReference>
<evidence type="ECO:0000256" key="3">
    <source>
        <dbReference type="ARBA" id="ARBA00023015"/>
    </source>
</evidence>
<dbReference type="EMBL" id="BBNO01000007">
    <property type="protein sequence ID" value="GAO10332.1"/>
    <property type="molecule type" value="Genomic_DNA"/>
</dbReference>
<feature type="domain" description="OmpR/PhoB-type" evidence="7">
    <location>
        <begin position="1"/>
        <end position="97"/>
    </location>
</feature>
<accession>A0A0P4RA20</accession>
<feature type="DNA-binding region" description="OmpR/PhoB-type" evidence="6">
    <location>
        <begin position="1"/>
        <end position="97"/>
    </location>
</feature>
<protein>
    <submittedName>
        <fullName evidence="8">Putative AfsR family transcriptional regulator</fullName>
    </submittedName>
</protein>
<dbReference type="InterPro" id="IPR001867">
    <property type="entry name" value="OmpR/PhoB-type_DNA-bd"/>
</dbReference>
<organism evidence="8 9">
    <name type="scientific">Streptomyces lydicamycinicus</name>
    <dbReference type="NCBI Taxonomy" id="1546107"/>
    <lineage>
        <taxon>Bacteria</taxon>
        <taxon>Bacillati</taxon>
        <taxon>Actinomycetota</taxon>
        <taxon>Actinomycetes</taxon>
        <taxon>Kitasatosporales</taxon>
        <taxon>Streptomycetaceae</taxon>
        <taxon>Streptomyces</taxon>
    </lineage>
</organism>
<evidence type="ECO:0000313" key="9">
    <source>
        <dbReference type="Proteomes" id="UP000048965"/>
    </source>
</evidence>
<dbReference type="InterPro" id="IPR005158">
    <property type="entry name" value="BTAD"/>
</dbReference>
<keyword evidence="5" id="KW-0804">Transcription</keyword>
<comment type="caution">
    <text evidence="8">The sequence shown here is derived from an EMBL/GenBank/DDBJ whole genome shotgun (WGS) entry which is preliminary data.</text>
</comment>
<dbReference type="InterPro" id="IPR036388">
    <property type="entry name" value="WH-like_DNA-bd_sf"/>
</dbReference>
<keyword evidence="2" id="KW-0902">Two-component regulatory system</keyword>
<gene>
    <name evidence="8" type="ORF">TPA0598_07_00560</name>
</gene>
<dbReference type="SMART" id="SM01043">
    <property type="entry name" value="BTAD"/>
    <property type="match status" value="1"/>
</dbReference>